<keyword evidence="5" id="KW-0808">Transferase</keyword>
<feature type="transmembrane region" description="Helical" evidence="13">
    <location>
        <begin position="58"/>
        <end position="75"/>
    </location>
</feature>
<evidence type="ECO:0000256" key="7">
    <source>
        <dbReference type="ARBA" id="ARBA00022741"/>
    </source>
</evidence>
<feature type="compositionally biased region" description="Basic and acidic residues" evidence="12">
    <location>
        <begin position="957"/>
        <end position="982"/>
    </location>
</feature>
<dbReference type="SMART" id="SM00387">
    <property type="entry name" value="HATPase_c"/>
    <property type="match status" value="1"/>
</dbReference>
<reference evidence="15" key="1">
    <citation type="submission" date="2021-10" db="EMBL/GenBank/DDBJ databases">
        <title>Streptomyces nigrumlapis sp.nov.,an antimicrobial producing actinobacterium isolated from Black Gobi rocks.</title>
        <authorList>
            <person name="Wen Y."/>
            <person name="Zhang W."/>
            <person name="Liu X.G."/>
        </authorList>
    </citation>
    <scope>NUCLEOTIDE SEQUENCE</scope>
    <source>
        <strain evidence="15">ST13-2-2</strain>
    </source>
</reference>
<evidence type="ECO:0000256" key="9">
    <source>
        <dbReference type="ARBA" id="ARBA00022840"/>
    </source>
</evidence>
<dbReference type="InterPro" id="IPR005467">
    <property type="entry name" value="His_kinase_dom"/>
</dbReference>
<evidence type="ECO:0000313" key="16">
    <source>
        <dbReference type="Proteomes" id="UP000830115"/>
    </source>
</evidence>
<feature type="region of interest" description="Disordered" evidence="12">
    <location>
        <begin position="772"/>
        <end position="1064"/>
    </location>
</feature>
<feature type="transmembrane region" description="Helical" evidence="13">
    <location>
        <begin position="383"/>
        <end position="404"/>
    </location>
</feature>
<dbReference type="RefSeq" id="WP_248863787.1">
    <property type="nucleotide sequence ID" value="NZ_CP086322.1"/>
</dbReference>
<accession>A0ABY4M585</accession>
<dbReference type="PANTHER" id="PTHR44936:SF9">
    <property type="entry name" value="SENSOR PROTEIN CREC"/>
    <property type="match status" value="1"/>
</dbReference>
<dbReference type="EC" id="2.7.13.3" evidence="3"/>
<evidence type="ECO:0000259" key="14">
    <source>
        <dbReference type="PROSITE" id="PS50109"/>
    </source>
</evidence>
<dbReference type="Pfam" id="PF00672">
    <property type="entry name" value="HAMP"/>
    <property type="match status" value="1"/>
</dbReference>
<keyword evidence="6 13" id="KW-0812">Transmembrane</keyword>
<evidence type="ECO:0000313" key="15">
    <source>
        <dbReference type="EMBL" id="UQA92931.1"/>
    </source>
</evidence>
<evidence type="ECO:0000256" key="10">
    <source>
        <dbReference type="ARBA" id="ARBA00022989"/>
    </source>
</evidence>
<keyword evidence="10 13" id="KW-1133">Transmembrane helix</keyword>
<keyword evidence="4" id="KW-0597">Phosphoprotein</keyword>
<dbReference type="PROSITE" id="PS50109">
    <property type="entry name" value="HIS_KIN"/>
    <property type="match status" value="1"/>
</dbReference>
<dbReference type="InterPro" id="IPR036890">
    <property type="entry name" value="HATPase_C_sf"/>
</dbReference>
<dbReference type="SUPFAM" id="SSF55874">
    <property type="entry name" value="ATPase domain of HSP90 chaperone/DNA topoisomerase II/histidine kinase"/>
    <property type="match status" value="1"/>
</dbReference>
<evidence type="ECO:0000256" key="8">
    <source>
        <dbReference type="ARBA" id="ARBA00022777"/>
    </source>
</evidence>
<dbReference type="Gene3D" id="3.30.565.10">
    <property type="entry name" value="Histidine kinase-like ATPase, C-terminal domain"/>
    <property type="match status" value="1"/>
</dbReference>
<evidence type="ECO:0000256" key="4">
    <source>
        <dbReference type="ARBA" id="ARBA00022553"/>
    </source>
</evidence>
<evidence type="ECO:0000256" key="12">
    <source>
        <dbReference type="SAM" id="MobiDB-lite"/>
    </source>
</evidence>
<feature type="domain" description="Histidine kinase" evidence="14">
    <location>
        <begin position="592"/>
        <end position="699"/>
    </location>
</feature>
<dbReference type="InterPro" id="IPR050980">
    <property type="entry name" value="2C_sensor_his_kinase"/>
</dbReference>
<keyword evidence="13" id="KW-0472">Membrane</keyword>
<dbReference type="CDD" id="cd16936">
    <property type="entry name" value="HATPase_RsbW-like"/>
    <property type="match status" value="1"/>
</dbReference>
<keyword evidence="9" id="KW-0067">ATP-binding</keyword>
<dbReference type="PANTHER" id="PTHR44936">
    <property type="entry name" value="SENSOR PROTEIN CREC"/>
    <property type="match status" value="1"/>
</dbReference>
<comment type="subcellular location">
    <subcellularLocation>
        <location evidence="2">Membrane</location>
    </subcellularLocation>
</comment>
<dbReference type="CDD" id="cd06225">
    <property type="entry name" value="HAMP"/>
    <property type="match status" value="1"/>
</dbReference>
<protein>
    <recommendedName>
        <fullName evidence="3">histidine kinase</fullName>
        <ecNumber evidence="3">2.7.13.3</ecNumber>
    </recommendedName>
</protein>
<gene>
    <name evidence="15" type="ORF">K9S39_14795</name>
</gene>
<dbReference type="SMART" id="SM00304">
    <property type="entry name" value="HAMP"/>
    <property type="match status" value="1"/>
</dbReference>
<evidence type="ECO:0000256" key="3">
    <source>
        <dbReference type="ARBA" id="ARBA00012438"/>
    </source>
</evidence>
<dbReference type="EMBL" id="CP086322">
    <property type="protein sequence ID" value="UQA92931.1"/>
    <property type="molecule type" value="Genomic_DNA"/>
</dbReference>
<sequence>MRRSKSSPEPPEPRRGNFTPPSRGTAAPASDASENTVAKPPASGGKFAPGNWRVTTRLNAILLIPVLLALVFGGLRVNSSVDTWREAQDAENTAKLVRAALTYSNALIDERDRTTAPLLKGQKDDPVVDEARRATDDAADSFHEAVKAMPDKPGLKRRLATFEKSEPKLTQLREDAFTAKLPEVQTEEGYVEIQHPLMEFANELGLGTGNITSYGRTVYAIALAQAAESLQRSIGTHLLIDPASPQGGKEHKRQLTAFSSYAYLEGIAIGEYKSGGTPDDVARLNEDGAKLKESAKQKIAQAKAQAKAAGRPFVAPPDIATMIGYITSGASPEALAAKGVTPDTWFAAATGKFNMYRNIEKDLADKAVNEAAQISSDAKRSTFIDSSIAVAALVIAFLVAGMMARRMSRNMRQLRNAAFNIAEQRLPMLVDQLSRTDPGRVDTRVQPIPISTTDEIGEVARAFDQVHREAVRLAAEQALLRGNVNAIFTNLSQRNQGLIERQLTLITELENNEADPDQLENLFKMDHLATRMRRNGENLLILAGEEPGRRWNQPVPLIDVLRAATSEVESYERIELSGVPESEIHGTAVTDLVHLLSELLENATTFSSPQTKVRVAATRLPDGRVMIEIHDKGIGLTPEDFADINHKLANPPSVDAAISQRMGLFVVGRLADRHGIRVQLRPSGEQAGTTSLVMLPEAITHGGGGEEQFEDDFTVSRIVPEHRQPAYEGGHRTAAELGFDESRYVPAADAAELDPVGRSLLREERRAALEAQAGEQIGQPHFRDEAPSDGGFQGYPDAAHPEADRPLYEDRSFGGQAFGDPSGQAFGDPSGQAFGDPSGQAFGDPSGQAFGAPGFSETTGQQPYVSPEPARQDDWSEQPAFSGYFGTEAESDRNTPAAPADASERVTFERPGSSSGDSHSRTDAGLPRRGGGSPQAQQWRQPEEPVASPQQRNAPENGRDGTDWRSSNDERWERAERLREPKAGGVTASGLPRRVPKANLVEGAAEPTPMGGPQVSRAPEDVRGRLSNLRRGVQQGRSAGTDRSEVPQNDQQGFGPGSTYDQER</sequence>
<proteinExistence type="predicted"/>
<evidence type="ECO:0000256" key="1">
    <source>
        <dbReference type="ARBA" id="ARBA00000085"/>
    </source>
</evidence>
<keyword evidence="11" id="KW-0902">Two-component regulatory system</keyword>
<evidence type="ECO:0000256" key="6">
    <source>
        <dbReference type="ARBA" id="ARBA00022692"/>
    </source>
</evidence>
<organism evidence="15 16">
    <name type="scientific">Streptomyces halobius</name>
    <dbReference type="NCBI Taxonomy" id="2879846"/>
    <lineage>
        <taxon>Bacteria</taxon>
        <taxon>Bacillati</taxon>
        <taxon>Actinomycetota</taxon>
        <taxon>Actinomycetes</taxon>
        <taxon>Kitasatosporales</taxon>
        <taxon>Streptomycetaceae</taxon>
        <taxon>Streptomyces</taxon>
    </lineage>
</organism>
<dbReference type="Pfam" id="PF08376">
    <property type="entry name" value="NIT"/>
    <property type="match status" value="1"/>
</dbReference>
<dbReference type="Pfam" id="PF02518">
    <property type="entry name" value="HATPase_c"/>
    <property type="match status" value="1"/>
</dbReference>
<dbReference type="InterPro" id="IPR003660">
    <property type="entry name" value="HAMP_dom"/>
</dbReference>
<evidence type="ECO:0000256" key="11">
    <source>
        <dbReference type="ARBA" id="ARBA00023012"/>
    </source>
</evidence>
<dbReference type="InterPro" id="IPR013587">
    <property type="entry name" value="Nitrate/nitrite_sensing"/>
</dbReference>
<keyword evidence="8" id="KW-0418">Kinase</keyword>
<dbReference type="InterPro" id="IPR003594">
    <property type="entry name" value="HATPase_dom"/>
</dbReference>
<dbReference type="Gene3D" id="6.10.340.10">
    <property type="match status" value="1"/>
</dbReference>
<keyword evidence="16" id="KW-1185">Reference proteome</keyword>
<keyword evidence="7" id="KW-0547">Nucleotide-binding</keyword>
<comment type="catalytic activity">
    <reaction evidence="1">
        <text>ATP + protein L-histidine = ADP + protein N-phospho-L-histidine.</text>
        <dbReference type="EC" id="2.7.13.3"/>
    </reaction>
</comment>
<evidence type="ECO:0000256" key="2">
    <source>
        <dbReference type="ARBA" id="ARBA00004370"/>
    </source>
</evidence>
<feature type="region of interest" description="Disordered" evidence="12">
    <location>
        <begin position="1"/>
        <end position="48"/>
    </location>
</feature>
<dbReference type="Proteomes" id="UP000830115">
    <property type="component" value="Chromosome"/>
</dbReference>
<feature type="compositionally biased region" description="Basic and acidic residues" evidence="12">
    <location>
        <begin position="799"/>
        <end position="812"/>
    </location>
</feature>
<name>A0ABY4M585_9ACTN</name>
<evidence type="ECO:0000256" key="13">
    <source>
        <dbReference type="SAM" id="Phobius"/>
    </source>
</evidence>
<evidence type="ECO:0000256" key="5">
    <source>
        <dbReference type="ARBA" id="ARBA00022679"/>
    </source>
</evidence>